<feature type="signal peptide" evidence="1">
    <location>
        <begin position="1"/>
        <end position="17"/>
    </location>
</feature>
<evidence type="ECO:0000256" key="1">
    <source>
        <dbReference type="SAM" id="SignalP"/>
    </source>
</evidence>
<sequence>MIMMLLFPTLVITLVDGRLLKSSSSVLELFGENVKQLATKIKAHTFSQTWRTLFVHFDSKQINGEGLEKIATSFNELHQQENKEEDENEEKKKKKTMKCVVYNPKYAPEQKERSEKNLFVLLKNISPS</sequence>
<name>X6MN89_RETFI</name>
<accession>X6MN89</accession>
<keyword evidence="3" id="KW-1185">Reference proteome</keyword>
<reference evidence="2 3" key="1">
    <citation type="journal article" date="2013" name="Curr. Biol.">
        <title>The Genome of the Foraminiferan Reticulomyxa filosa.</title>
        <authorList>
            <person name="Glockner G."/>
            <person name="Hulsmann N."/>
            <person name="Schleicher M."/>
            <person name="Noegel A.A."/>
            <person name="Eichinger L."/>
            <person name="Gallinger C."/>
            <person name="Pawlowski J."/>
            <person name="Sierra R."/>
            <person name="Euteneuer U."/>
            <person name="Pillet L."/>
            <person name="Moustafa A."/>
            <person name="Platzer M."/>
            <person name="Groth M."/>
            <person name="Szafranski K."/>
            <person name="Schliwa M."/>
        </authorList>
    </citation>
    <scope>NUCLEOTIDE SEQUENCE [LARGE SCALE GENOMIC DNA]</scope>
</reference>
<comment type="caution">
    <text evidence="2">The sequence shown here is derived from an EMBL/GenBank/DDBJ whole genome shotgun (WGS) entry which is preliminary data.</text>
</comment>
<protein>
    <submittedName>
        <fullName evidence="2">Uncharacterized protein</fullName>
    </submittedName>
</protein>
<dbReference type="EMBL" id="ASPP01019120">
    <property type="protein sequence ID" value="ETO15448.1"/>
    <property type="molecule type" value="Genomic_DNA"/>
</dbReference>
<feature type="chain" id="PRO_5004975071" evidence="1">
    <location>
        <begin position="18"/>
        <end position="128"/>
    </location>
</feature>
<organism evidence="2 3">
    <name type="scientific">Reticulomyxa filosa</name>
    <dbReference type="NCBI Taxonomy" id="46433"/>
    <lineage>
        <taxon>Eukaryota</taxon>
        <taxon>Sar</taxon>
        <taxon>Rhizaria</taxon>
        <taxon>Retaria</taxon>
        <taxon>Foraminifera</taxon>
        <taxon>Monothalamids</taxon>
        <taxon>Reticulomyxidae</taxon>
        <taxon>Reticulomyxa</taxon>
    </lineage>
</organism>
<gene>
    <name evidence="2" type="ORF">RFI_21916</name>
</gene>
<evidence type="ECO:0000313" key="2">
    <source>
        <dbReference type="EMBL" id="ETO15448.1"/>
    </source>
</evidence>
<dbReference type="Proteomes" id="UP000023152">
    <property type="component" value="Unassembled WGS sequence"/>
</dbReference>
<dbReference type="AlphaFoldDB" id="X6MN89"/>
<evidence type="ECO:0000313" key="3">
    <source>
        <dbReference type="Proteomes" id="UP000023152"/>
    </source>
</evidence>
<keyword evidence="1" id="KW-0732">Signal</keyword>
<proteinExistence type="predicted"/>